<protein>
    <recommendedName>
        <fullName evidence="4">Secreted protein</fullName>
    </recommendedName>
</protein>
<name>A0AAV7BFL3_ENGPU</name>
<keyword evidence="3" id="KW-1185">Reference proteome</keyword>
<gene>
    <name evidence="2" type="ORF">GDO81_011574</name>
</gene>
<comment type="caution">
    <text evidence="2">The sequence shown here is derived from an EMBL/GenBank/DDBJ whole genome shotgun (WGS) entry which is preliminary data.</text>
</comment>
<dbReference type="Proteomes" id="UP000824782">
    <property type="component" value="Unassembled WGS sequence"/>
</dbReference>
<evidence type="ECO:0000313" key="3">
    <source>
        <dbReference type="Proteomes" id="UP000824782"/>
    </source>
</evidence>
<proteinExistence type="predicted"/>
<keyword evidence="1" id="KW-0732">Signal</keyword>
<evidence type="ECO:0000313" key="2">
    <source>
        <dbReference type="EMBL" id="KAG8571266.1"/>
    </source>
</evidence>
<reference evidence="2" key="1">
    <citation type="thesis" date="2020" institute="ProQuest LLC" country="789 East Eisenhower Parkway, Ann Arbor, MI, USA">
        <title>Comparative Genomics and Chromosome Evolution.</title>
        <authorList>
            <person name="Mudd A.B."/>
        </authorList>
    </citation>
    <scope>NUCLEOTIDE SEQUENCE</scope>
    <source>
        <strain evidence="2">237g6f4</strain>
        <tissue evidence="2">Blood</tissue>
    </source>
</reference>
<accession>A0AAV7BFL3</accession>
<evidence type="ECO:0000256" key="1">
    <source>
        <dbReference type="SAM" id="SignalP"/>
    </source>
</evidence>
<feature type="chain" id="PRO_5043653000" description="Secreted protein" evidence="1">
    <location>
        <begin position="16"/>
        <end position="79"/>
    </location>
</feature>
<dbReference type="AlphaFoldDB" id="A0AAV7BFL3"/>
<evidence type="ECO:0008006" key="4">
    <source>
        <dbReference type="Google" id="ProtNLM"/>
    </source>
</evidence>
<dbReference type="EMBL" id="WNYA01000005">
    <property type="protein sequence ID" value="KAG8571266.1"/>
    <property type="molecule type" value="Genomic_DNA"/>
</dbReference>
<organism evidence="2 3">
    <name type="scientific">Engystomops pustulosus</name>
    <name type="common">Tungara frog</name>
    <name type="synonym">Physalaemus pustulosus</name>
    <dbReference type="NCBI Taxonomy" id="76066"/>
    <lineage>
        <taxon>Eukaryota</taxon>
        <taxon>Metazoa</taxon>
        <taxon>Chordata</taxon>
        <taxon>Craniata</taxon>
        <taxon>Vertebrata</taxon>
        <taxon>Euteleostomi</taxon>
        <taxon>Amphibia</taxon>
        <taxon>Batrachia</taxon>
        <taxon>Anura</taxon>
        <taxon>Neobatrachia</taxon>
        <taxon>Hyloidea</taxon>
        <taxon>Leptodactylidae</taxon>
        <taxon>Leiuperinae</taxon>
        <taxon>Engystomops</taxon>
    </lineage>
</organism>
<sequence>MFSCLSSLSLLGVWARCILSFTYPPKNLYRSPRFGYISQGSDYLILALFFFSTQPHVNGSQCISRGYFWKHWKLAKPPE</sequence>
<feature type="signal peptide" evidence="1">
    <location>
        <begin position="1"/>
        <end position="15"/>
    </location>
</feature>